<gene>
    <name evidence="6" type="primary">gcvA</name>
    <name evidence="6" type="ORF">FHP25_28865</name>
</gene>
<dbReference type="InterPro" id="IPR058163">
    <property type="entry name" value="LysR-type_TF_proteobact-type"/>
</dbReference>
<dbReference type="PANTHER" id="PTHR30537:SF74">
    <property type="entry name" value="HTH-TYPE TRANSCRIPTIONAL REGULATOR TRPI"/>
    <property type="match status" value="1"/>
</dbReference>
<dbReference type="RefSeq" id="WP_147850464.1">
    <property type="nucleotide sequence ID" value="NZ_VDUZ01000040.1"/>
</dbReference>
<dbReference type="AlphaFoldDB" id="A0A5C8PEG5"/>
<dbReference type="SUPFAM" id="SSF46785">
    <property type="entry name" value="Winged helix' DNA-binding domain"/>
    <property type="match status" value="1"/>
</dbReference>
<protein>
    <submittedName>
        <fullName evidence="6">Transcriptional regulator GcvA</fullName>
    </submittedName>
</protein>
<dbReference type="Pfam" id="PF03466">
    <property type="entry name" value="LysR_substrate"/>
    <property type="match status" value="1"/>
</dbReference>
<dbReference type="InterPro" id="IPR036388">
    <property type="entry name" value="WH-like_DNA-bd_sf"/>
</dbReference>
<keyword evidence="3" id="KW-0238">DNA-binding</keyword>
<evidence type="ECO:0000313" key="7">
    <source>
        <dbReference type="Proteomes" id="UP000321638"/>
    </source>
</evidence>
<evidence type="ECO:0000256" key="2">
    <source>
        <dbReference type="ARBA" id="ARBA00023015"/>
    </source>
</evidence>
<reference evidence="6 7" key="1">
    <citation type="submission" date="2019-06" db="EMBL/GenBank/DDBJ databases">
        <title>New taxonomy in bacterial strain CC-CFT640, isolated from vineyard.</title>
        <authorList>
            <person name="Lin S.-Y."/>
            <person name="Tsai C.-F."/>
            <person name="Young C.-C."/>
        </authorList>
    </citation>
    <scope>NUCLEOTIDE SEQUENCE [LARGE SCALE GENOMIC DNA]</scope>
    <source>
        <strain evidence="6 7">CC-CFT640</strain>
    </source>
</reference>
<dbReference type="PROSITE" id="PS50931">
    <property type="entry name" value="HTH_LYSR"/>
    <property type="match status" value="1"/>
</dbReference>
<evidence type="ECO:0000256" key="1">
    <source>
        <dbReference type="ARBA" id="ARBA00009437"/>
    </source>
</evidence>
<dbReference type="InterPro" id="IPR005119">
    <property type="entry name" value="LysR_subst-bd"/>
</dbReference>
<dbReference type="GO" id="GO:0003700">
    <property type="term" value="F:DNA-binding transcription factor activity"/>
    <property type="evidence" value="ECO:0007669"/>
    <property type="project" value="InterPro"/>
</dbReference>
<dbReference type="Gene3D" id="1.10.10.10">
    <property type="entry name" value="Winged helix-like DNA-binding domain superfamily/Winged helix DNA-binding domain"/>
    <property type="match status" value="1"/>
</dbReference>
<dbReference type="Pfam" id="PF00126">
    <property type="entry name" value="HTH_1"/>
    <property type="match status" value="1"/>
</dbReference>
<dbReference type="InterPro" id="IPR036390">
    <property type="entry name" value="WH_DNA-bd_sf"/>
</dbReference>
<evidence type="ECO:0000259" key="5">
    <source>
        <dbReference type="PROSITE" id="PS50931"/>
    </source>
</evidence>
<evidence type="ECO:0000256" key="3">
    <source>
        <dbReference type="ARBA" id="ARBA00023125"/>
    </source>
</evidence>
<name>A0A5C8PEG5_9HYPH</name>
<dbReference type="OrthoDB" id="9794694at2"/>
<dbReference type="FunFam" id="1.10.10.10:FF:000038">
    <property type="entry name" value="Glycine cleavage system transcriptional activator"/>
    <property type="match status" value="1"/>
</dbReference>
<keyword evidence="4" id="KW-0804">Transcription</keyword>
<evidence type="ECO:0000313" key="6">
    <source>
        <dbReference type="EMBL" id="TXL71705.1"/>
    </source>
</evidence>
<dbReference type="GO" id="GO:0043565">
    <property type="term" value="F:sequence-specific DNA binding"/>
    <property type="evidence" value="ECO:0007669"/>
    <property type="project" value="TreeGrafter"/>
</dbReference>
<dbReference type="PANTHER" id="PTHR30537">
    <property type="entry name" value="HTH-TYPE TRANSCRIPTIONAL REGULATOR"/>
    <property type="match status" value="1"/>
</dbReference>
<dbReference type="PRINTS" id="PR00039">
    <property type="entry name" value="HTHLYSR"/>
</dbReference>
<proteinExistence type="inferred from homology"/>
<keyword evidence="7" id="KW-1185">Reference proteome</keyword>
<sequence length="294" mass="32933">MARALPPLNALRAFEAAARHGSFVAAADELSVTPAAISHQVKALEERLGVTLFRRLARGLALTAEGDALLPDLRDAFDRMALALDRIGRQSGGRVLTISLVTTFLLAWLVPRLHRFQTKHPDIEVRMTTARHTVDFGREDIDAAVRFAARPEDGLFAMKLFNDVLTPLCGRRYRDRVKTFDDLRKVPLIDTAYLPEWPIWLEAVGLQALKPRRSLAFDSTKIAVEAAIEGAGVALGPPNLFREEIEEGRLFQPFPQVVESGKAWWFVCPATTADRPKIKAFRAWLDEELERDTK</sequence>
<accession>A0A5C8PEG5</accession>
<feature type="domain" description="HTH lysR-type" evidence="5">
    <location>
        <begin position="6"/>
        <end position="63"/>
    </location>
</feature>
<organism evidence="6 7">
    <name type="scientific">Vineibacter terrae</name>
    <dbReference type="NCBI Taxonomy" id="2586908"/>
    <lineage>
        <taxon>Bacteria</taxon>
        <taxon>Pseudomonadati</taxon>
        <taxon>Pseudomonadota</taxon>
        <taxon>Alphaproteobacteria</taxon>
        <taxon>Hyphomicrobiales</taxon>
        <taxon>Vineibacter</taxon>
    </lineage>
</organism>
<dbReference type="EMBL" id="VDUZ01000040">
    <property type="protein sequence ID" value="TXL71705.1"/>
    <property type="molecule type" value="Genomic_DNA"/>
</dbReference>
<dbReference type="GO" id="GO:0006351">
    <property type="term" value="P:DNA-templated transcription"/>
    <property type="evidence" value="ECO:0007669"/>
    <property type="project" value="TreeGrafter"/>
</dbReference>
<dbReference type="NCBIfam" id="NF008352">
    <property type="entry name" value="PRK11139.1"/>
    <property type="match status" value="1"/>
</dbReference>
<dbReference type="InterPro" id="IPR000847">
    <property type="entry name" value="LysR_HTH_N"/>
</dbReference>
<dbReference type="CDD" id="cd08432">
    <property type="entry name" value="PBP2_GcdR_TrpI_HvrB_AmpR_like"/>
    <property type="match status" value="1"/>
</dbReference>
<dbReference type="Gene3D" id="3.40.190.10">
    <property type="entry name" value="Periplasmic binding protein-like II"/>
    <property type="match status" value="2"/>
</dbReference>
<comment type="similarity">
    <text evidence="1">Belongs to the LysR transcriptional regulatory family.</text>
</comment>
<dbReference type="Proteomes" id="UP000321638">
    <property type="component" value="Unassembled WGS sequence"/>
</dbReference>
<dbReference type="SUPFAM" id="SSF53850">
    <property type="entry name" value="Periplasmic binding protein-like II"/>
    <property type="match status" value="1"/>
</dbReference>
<evidence type="ECO:0000256" key="4">
    <source>
        <dbReference type="ARBA" id="ARBA00023163"/>
    </source>
</evidence>
<comment type="caution">
    <text evidence="6">The sequence shown here is derived from an EMBL/GenBank/DDBJ whole genome shotgun (WGS) entry which is preliminary data.</text>
</comment>
<keyword evidence="2" id="KW-0805">Transcription regulation</keyword>